<comment type="caution">
    <text evidence="12">The sequence shown here is derived from an EMBL/GenBank/DDBJ whole genome shotgun (WGS) entry which is preliminary data.</text>
</comment>
<sequence>TFLILILFLAGPSGLLSVRVPPTRHDILHACDIVEDVAIAHGYDNIPEQLPQTYCIARSQPINRLSDMLRAKIAQAGFTEALSFSLCSRDDISSKLRYDLTELAVVHIANPKTSDFQVSWKCFLCTTGRIRLIILSVQFIYGGSGYQADGHNFRFRLPLPLKLFEVQDVVLKDSSKDVGARNHRRVCAVYYNKNSGFEVIHGLLDRLMQLLSVRWAGASATAPSDDQALMYDLKATADPTYFNGRCADVVLGPTHRVIGRLGVIHPDVLRNFELTMPCSALQLDLEVFL</sequence>
<evidence type="ECO:0000259" key="11">
    <source>
        <dbReference type="PROSITE" id="PS51483"/>
    </source>
</evidence>
<dbReference type="Pfam" id="PF03484">
    <property type="entry name" value="B5"/>
    <property type="match status" value="1"/>
</dbReference>
<dbReference type="Pfam" id="PF17759">
    <property type="entry name" value="tRNA_synthFbeta"/>
    <property type="match status" value="2"/>
</dbReference>
<keyword evidence="9 12" id="KW-0030">Aminoacyl-tRNA synthetase</keyword>
<keyword evidence="7" id="KW-0460">Magnesium</keyword>
<feature type="non-terminal residue" evidence="12">
    <location>
        <position position="1"/>
    </location>
</feature>
<evidence type="ECO:0000256" key="3">
    <source>
        <dbReference type="ARBA" id="ARBA00022598"/>
    </source>
</evidence>
<feature type="signal peptide" evidence="10">
    <location>
        <begin position="1"/>
        <end position="17"/>
    </location>
</feature>
<feature type="chain" id="PRO_5023901320" description="phenylalanine--tRNA ligase" evidence="10">
    <location>
        <begin position="18"/>
        <end position="289"/>
    </location>
</feature>
<evidence type="ECO:0000256" key="6">
    <source>
        <dbReference type="ARBA" id="ARBA00022840"/>
    </source>
</evidence>
<dbReference type="PANTHER" id="PTHR10947">
    <property type="entry name" value="PHENYLALANYL-TRNA SYNTHETASE BETA CHAIN AND LEUCINE-RICH REPEAT-CONTAINING PROTEIN 47"/>
    <property type="match status" value="1"/>
</dbReference>
<dbReference type="GO" id="GO:0000287">
    <property type="term" value="F:magnesium ion binding"/>
    <property type="evidence" value="ECO:0007669"/>
    <property type="project" value="InterPro"/>
</dbReference>
<dbReference type="InterPro" id="IPR045864">
    <property type="entry name" value="aa-tRNA-synth_II/BPL/LPL"/>
</dbReference>
<accession>A0A5J4N9L3</accession>
<gene>
    <name evidence="12" type="ORF">DEA37_0009350</name>
</gene>
<evidence type="ECO:0000256" key="5">
    <source>
        <dbReference type="ARBA" id="ARBA00022741"/>
    </source>
</evidence>
<keyword evidence="13" id="KW-1185">Reference proteome</keyword>
<dbReference type="PANTHER" id="PTHR10947:SF0">
    <property type="entry name" value="PHENYLALANINE--TRNA LIGASE BETA SUBUNIT"/>
    <property type="match status" value="1"/>
</dbReference>
<name>A0A5J4N9L3_9TREM</name>
<protein>
    <recommendedName>
        <fullName evidence="2">phenylalanine--tRNA ligase</fullName>
        <ecNumber evidence="2">6.1.1.20</ecNumber>
    </recommendedName>
</protein>
<organism evidence="12 13">
    <name type="scientific">Paragonimus westermani</name>
    <dbReference type="NCBI Taxonomy" id="34504"/>
    <lineage>
        <taxon>Eukaryota</taxon>
        <taxon>Metazoa</taxon>
        <taxon>Spiralia</taxon>
        <taxon>Lophotrochozoa</taxon>
        <taxon>Platyhelminthes</taxon>
        <taxon>Trematoda</taxon>
        <taxon>Digenea</taxon>
        <taxon>Plagiorchiida</taxon>
        <taxon>Troglotremata</taxon>
        <taxon>Troglotrematidae</taxon>
        <taxon>Paragonimus</taxon>
    </lineage>
</organism>
<evidence type="ECO:0000313" key="12">
    <source>
        <dbReference type="EMBL" id="KAA3672266.1"/>
    </source>
</evidence>
<dbReference type="AlphaFoldDB" id="A0A5J4N9L3"/>
<evidence type="ECO:0000313" key="13">
    <source>
        <dbReference type="Proteomes" id="UP000324629"/>
    </source>
</evidence>
<keyword evidence="5" id="KW-0547">Nucleotide-binding</keyword>
<dbReference type="EC" id="6.1.1.20" evidence="2"/>
<proteinExistence type="predicted"/>
<dbReference type="EMBL" id="QNGE01005121">
    <property type="protein sequence ID" value="KAA3672266.1"/>
    <property type="molecule type" value="Genomic_DNA"/>
</dbReference>
<dbReference type="Gene3D" id="3.30.930.10">
    <property type="entry name" value="Bira Bifunctional Protein, Domain 2"/>
    <property type="match status" value="2"/>
</dbReference>
<dbReference type="GO" id="GO:0003723">
    <property type="term" value="F:RNA binding"/>
    <property type="evidence" value="ECO:0007669"/>
    <property type="project" value="InterPro"/>
</dbReference>
<keyword evidence="6" id="KW-0067">ATP-binding</keyword>
<dbReference type="PROSITE" id="PS51483">
    <property type="entry name" value="B5"/>
    <property type="match status" value="1"/>
</dbReference>
<evidence type="ECO:0000256" key="10">
    <source>
        <dbReference type="SAM" id="SignalP"/>
    </source>
</evidence>
<dbReference type="InterPro" id="IPR009061">
    <property type="entry name" value="DNA-bd_dom_put_sf"/>
</dbReference>
<dbReference type="InterPro" id="IPR045060">
    <property type="entry name" value="Phe-tRNA-ligase_IIc_bsu"/>
</dbReference>
<keyword evidence="10" id="KW-0732">Signal</keyword>
<evidence type="ECO:0000256" key="7">
    <source>
        <dbReference type="ARBA" id="ARBA00022842"/>
    </source>
</evidence>
<feature type="domain" description="B5" evidence="11">
    <location>
        <begin position="1"/>
        <end position="48"/>
    </location>
</feature>
<comment type="cofactor">
    <cofactor evidence="1">
        <name>Mg(2+)</name>
        <dbReference type="ChEBI" id="CHEBI:18420"/>
    </cofactor>
</comment>
<dbReference type="InterPro" id="IPR005147">
    <property type="entry name" value="tRNA_synthase_B5-dom"/>
</dbReference>
<dbReference type="Gene3D" id="3.30.56.10">
    <property type="match status" value="1"/>
</dbReference>
<keyword evidence="3" id="KW-0436">Ligase</keyword>
<dbReference type="InterPro" id="IPR041616">
    <property type="entry name" value="PheRS_beta_core"/>
</dbReference>
<dbReference type="GO" id="GO:0005524">
    <property type="term" value="F:ATP binding"/>
    <property type="evidence" value="ECO:0007669"/>
    <property type="project" value="UniProtKB-KW"/>
</dbReference>
<reference evidence="12 13" key="1">
    <citation type="journal article" date="2019" name="Gigascience">
        <title>Whole-genome sequence of the oriental lung fluke Paragonimus westermani.</title>
        <authorList>
            <person name="Oey H."/>
            <person name="Zakrzewski M."/>
            <person name="Narain K."/>
            <person name="Devi K.R."/>
            <person name="Agatsuma T."/>
            <person name="Nawaratna S."/>
            <person name="Gobert G.N."/>
            <person name="Jones M.K."/>
            <person name="Ragan M.A."/>
            <person name="McManus D.P."/>
            <person name="Krause L."/>
        </authorList>
    </citation>
    <scope>NUCLEOTIDE SEQUENCE [LARGE SCALE GENOMIC DNA]</scope>
    <source>
        <strain evidence="12 13">IND2009</strain>
    </source>
</reference>
<evidence type="ECO:0000256" key="1">
    <source>
        <dbReference type="ARBA" id="ARBA00001946"/>
    </source>
</evidence>
<dbReference type="GO" id="GO:0009328">
    <property type="term" value="C:phenylalanine-tRNA ligase complex"/>
    <property type="evidence" value="ECO:0007669"/>
    <property type="project" value="TreeGrafter"/>
</dbReference>
<dbReference type="GO" id="GO:0004826">
    <property type="term" value="F:phenylalanine-tRNA ligase activity"/>
    <property type="evidence" value="ECO:0007669"/>
    <property type="project" value="UniProtKB-EC"/>
</dbReference>
<dbReference type="SUPFAM" id="SSF55681">
    <property type="entry name" value="Class II aaRS and biotin synthetases"/>
    <property type="match status" value="1"/>
</dbReference>
<dbReference type="Proteomes" id="UP000324629">
    <property type="component" value="Unassembled WGS sequence"/>
</dbReference>
<keyword evidence="8" id="KW-0648">Protein biosynthesis</keyword>
<keyword evidence="4" id="KW-0479">Metal-binding</keyword>
<evidence type="ECO:0000256" key="2">
    <source>
        <dbReference type="ARBA" id="ARBA00012814"/>
    </source>
</evidence>
<dbReference type="GO" id="GO:0006432">
    <property type="term" value="P:phenylalanyl-tRNA aminoacylation"/>
    <property type="evidence" value="ECO:0007669"/>
    <property type="project" value="InterPro"/>
</dbReference>
<dbReference type="SUPFAM" id="SSF46955">
    <property type="entry name" value="Putative DNA-binding domain"/>
    <property type="match status" value="1"/>
</dbReference>
<evidence type="ECO:0000256" key="9">
    <source>
        <dbReference type="ARBA" id="ARBA00023146"/>
    </source>
</evidence>
<evidence type="ECO:0000256" key="8">
    <source>
        <dbReference type="ARBA" id="ARBA00022917"/>
    </source>
</evidence>
<evidence type="ECO:0000256" key="4">
    <source>
        <dbReference type="ARBA" id="ARBA00022723"/>
    </source>
</evidence>